<accession>A0A9P1EHT7</accession>
<dbReference type="AlphaFoldDB" id="A0A9P1EHT7"/>
<evidence type="ECO:0000313" key="1">
    <source>
        <dbReference type="EMBL" id="CAH9108074.1"/>
    </source>
</evidence>
<reference evidence="1" key="1">
    <citation type="submission" date="2022-07" db="EMBL/GenBank/DDBJ databases">
        <authorList>
            <person name="Macas J."/>
            <person name="Novak P."/>
            <person name="Neumann P."/>
        </authorList>
    </citation>
    <scope>NUCLEOTIDE SEQUENCE</scope>
</reference>
<dbReference type="OrthoDB" id="10631355at2759"/>
<gene>
    <name evidence="1" type="ORF">CEURO_LOCUS17960</name>
</gene>
<dbReference type="EMBL" id="CAMAPE010000051">
    <property type="protein sequence ID" value="CAH9108074.1"/>
    <property type="molecule type" value="Genomic_DNA"/>
</dbReference>
<proteinExistence type="predicted"/>
<organism evidence="1 2">
    <name type="scientific">Cuscuta europaea</name>
    <name type="common">European dodder</name>
    <dbReference type="NCBI Taxonomy" id="41803"/>
    <lineage>
        <taxon>Eukaryota</taxon>
        <taxon>Viridiplantae</taxon>
        <taxon>Streptophyta</taxon>
        <taxon>Embryophyta</taxon>
        <taxon>Tracheophyta</taxon>
        <taxon>Spermatophyta</taxon>
        <taxon>Magnoliopsida</taxon>
        <taxon>eudicotyledons</taxon>
        <taxon>Gunneridae</taxon>
        <taxon>Pentapetalae</taxon>
        <taxon>asterids</taxon>
        <taxon>lamiids</taxon>
        <taxon>Solanales</taxon>
        <taxon>Convolvulaceae</taxon>
        <taxon>Cuscuteae</taxon>
        <taxon>Cuscuta</taxon>
        <taxon>Cuscuta subgen. Cuscuta</taxon>
    </lineage>
</organism>
<name>A0A9P1EHT7_CUSEU</name>
<dbReference type="Proteomes" id="UP001152484">
    <property type="component" value="Unassembled WGS sequence"/>
</dbReference>
<protein>
    <submittedName>
        <fullName evidence="1">Uncharacterized protein</fullName>
    </submittedName>
</protein>
<sequence>MEADGLFNPDDDLDLDVNAIYADLIQRATKGTRVLSMKAPALSTEFVRSSTRAKAQASQDGALIAIEFPSRNEVRRRQKLKHGDKKIFGYAPCEEADSFPSGYGERSAQSMQREDSVYQLKSAFTSAAIAMSKLRARVNARGGDATAISKIFALMWGISEDEAGMIPNLEVTGKESTHLAALEDCAFHSLSGHPAYSGGYRVDIASITSEELGENVPVNWARIRTRAKAIAQVQVQGDLEFRAMKSALPDNESVPLLLEITLQSQPIYRRTYPWEGAMLRAMRRGEYNEETREEEKSDIDVGCTMMQTYSEAKDLQLALHTSANFTGSWKRIASIVRDMSRRTLTKTVKLIEMHQIGRALLADEEDEDAEELEIADMGKSFEVPPFKITRDRLTTVMSRNKVGSDALPDIKSQGRGTSHFSLAQVCSAGLDREMTIASALNLAVFVSTLRHINLTSACMLMGLVKDPNPSAGGKVSSRLRSPKLYNYDAIWELGRIKYTSRKMSSHTANCMFPYQGSRVKVD</sequence>
<comment type="caution">
    <text evidence="1">The sequence shown here is derived from an EMBL/GenBank/DDBJ whole genome shotgun (WGS) entry which is preliminary data.</text>
</comment>
<evidence type="ECO:0000313" key="2">
    <source>
        <dbReference type="Proteomes" id="UP001152484"/>
    </source>
</evidence>
<keyword evidence="2" id="KW-1185">Reference proteome</keyword>